<proteinExistence type="predicted"/>
<dbReference type="Pfam" id="PF01963">
    <property type="entry name" value="TraB_PrgY_gumN"/>
    <property type="match status" value="1"/>
</dbReference>
<dbReference type="InterPro" id="IPR047111">
    <property type="entry name" value="YbaP-like"/>
</dbReference>
<gene>
    <name evidence="2" type="ORF">J7S20_07660</name>
</gene>
<evidence type="ECO:0000256" key="1">
    <source>
        <dbReference type="SAM" id="SignalP"/>
    </source>
</evidence>
<feature type="chain" id="PRO_5035916530" evidence="1">
    <location>
        <begin position="21"/>
        <end position="291"/>
    </location>
</feature>
<organism evidence="2 3">
    <name type="scientific">Stakelama marina</name>
    <dbReference type="NCBI Taxonomy" id="2826939"/>
    <lineage>
        <taxon>Bacteria</taxon>
        <taxon>Pseudomonadati</taxon>
        <taxon>Pseudomonadota</taxon>
        <taxon>Alphaproteobacteria</taxon>
        <taxon>Sphingomonadales</taxon>
        <taxon>Sphingomonadaceae</taxon>
        <taxon>Stakelama</taxon>
    </lineage>
</organism>
<comment type="caution">
    <text evidence="2">The sequence shown here is derived from an EMBL/GenBank/DDBJ whole genome shotgun (WGS) entry which is preliminary data.</text>
</comment>
<evidence type="ECO:0000313" key="3">
    <source>
        <dbReference type="Proteomes" id="UP000676996"/>
    </source>
</evidence>
<dbReference type="CDD" id="cd14789">
    <property type="entry name" value="Tiki"/>
    <property type="match status" value="1"/>
</dbReference>
<accession>A0A8T4IBI4</accession>
<keyword evidence="1" id="KW-0732">Signal</keyword>
<dbReference type="InterPro" id="IPR002816">
    <property type="entry name" value="TraB/PrgY/GumN_fam"/>
</dbReference>
<feature type="signal peptide" evidence="1">
    <location>
        <begin position="1"/>
        <end position="20"/>
    </location>
</feature>
<name>A0A8T4IBI4_9SPHN</name>
<dbReference type="RefSeq" id="WP_284053657.1">
    <property type="nucleotide sequence ID" value="NZ_JAGRQC010000002.1"/>
</dbReference>
<evidence type="ECO:0000313" key="2">
    <source>
        <dbReference type="EMBL" id="MBR0552378.1"/>
    </source>
</evidence>
<dbReference type="Proteomes" id="UP000676996">
    <property type="component" value="Unassembled WGS sequence"/>
</dbReference>
<protein>
    <submittedName>
        <fullName evidence="2">TraB/GumN family protein</fullName>
    </submittedName>
</protein>
<dbReference type="AlphaFoldDB" id="A0A8T4IBI4"/>
<dbReference type="PANTHER" id="PTHR40590:SF1">
    <property type="entry name" value="CYTOPLASMIC PROTEIN"/>
    <property type="match status" value="1"/>
</dbReference>
<dbReference type="EMBL" id="JAGRQC010000002">
    <property type="protein sequence ID" value="MBR0552378.1"/>
    <property type="molecule type" value="Genomic_DNA"/>
</dbReference>
<sequence length="291" mass="31037">MLIQLIAALAIALAATGCQQQETAKATPALWRVSDGDTVVWLFGSIHLLPPELRWRTPALARAIDRADLLVLEIPPGDPARQSATFLRMARADDLPPIAERLPEAQRPLLAKAAHQAGVDTATLDGLKSWGAALMLASGAGREDGATRDAGVEAALTRDFSDKGKHIAAFETLTGQLGLFDALDERAQRHLLARAVADAASPGGGYAETLAAWRAGDAKRLEASFNPLFAGEPALETALLTGRNARWSDWIARRMRNPGRVLVAVGAGHLVGPKSVVAMLRKRGFTVERVE</sequence>
<dbReference type="PANTHER" id="PTHR40590">
    <property type="entry name" value="CYTOPLASMIC PROTEIN-RELATED"/>
    <property type="match status" value="1"/>
</dbReference>
<keyword evidence="3" id="KW-1185">Reference proteome</keyword>
<reference evidence="2" key="1">
    <citation type="submission" date="2021-04" db="EMBL/GenBank/DDBJ databases">
        <title>Ouciella asimina sp. nov., isolated from the surface seawater in the hydrothermal field of Okinawa Trough.</title>
        <authorList>
            <person name="Shuang W."/>
        </authorList>
    </citation>
    <scope>NUCLEOTIDE SEQUENCE</scope>
    <source>
        <strain evidence="2">LXI357</strain>
    </source>
</reference>